<dbReference type="Gene3D" id="1.10.520.10">
    <property type="match status" value="1"/>
</dbReference>
<feature type="active site" description="Proton acceptor" evidence="10">
    <location>
        <position position="78"/>
    </location>
</feature>
<feature type="signal peptide" evidence="13">
    <location>
        <begin position="1"/>
        <end position="25"/>
    </location>
</feature>
<organism evidence="15 16">
    <name type="scientific">Populus deltoides</name>
    <name type="common">Eastern poplar</name>
    <name type="synonym">Eastern cottonwood</name>
    <dbReference type="NCBI Taxonomy" id="3696"/>
    <lineage>
        <taxon>Eukaryota</taxon>
        <taxon>Viridiplantae</taxon>
        <taxon>Streptophyta</taxon>
        <taxon>Embryophyta</taxon>
        <taxon>Tracheophyta</taxon>
        <taxon>Spermatophyta</taxon>
        <taxon>Magnoliopsida</taxon>
        <taxon>eudicotyledons</taxon>
        <taxon>Gunneridae</taxon>
        <taxon>Pentapetalae</taxon>
        <taxon>rosids</taxon>
        <taxon>fabids</taxon>
        <taxon>Malpighiales</taxon>
        <taxon>Salicaceae</taxon>
        <taxon>Saliceae</taxon>
        <taxon>Populus</taxon>
    </lineage>
</organism>
<dbReference type="GO" id="GO:0046872">
    <property type="term" value="F:metal ion binding"/>
    <property type="evidence" value="ECO:0007669"/>
    <property type="project" value="UniProtKB-KW"/>
</dbReference>
<feature type="non-terminal residue" evidence="15">
    <location>
        <position position="81"/>
    </location>
</feature>
<accession>A0A8T2WGQ1</accession>
<evidence type="ECO:0000256" key="6">
    <source>
        <dbReference type="ARBA" id="ARBA00022617"/>
    </source>
</evidence>
<dbReference type="PANTHER" id="PTHR31388">
    <property type="entry name" value="PEROXIDASE 72-RELATED"/>
    <property type="match status" value="1"/>
</dbReference>
<keyword evidence="11" id="KW-0106">Calcium</keyword>
<evidence type="ECO:0000256" key="10">
    <source>
        <dbReference type="PIRSR" id="PIRSR600823-1"/>
    </source>
</evidence>
<reference evidence="15" key="1">
    <citation type="journal article" date="2021" name="J. Hered.">
        <title>Genome Assembly of Salicaceae Populus deltoides (Eastern Cottonwood) I-69 Based on Nanopore Sequencing and Hi-C Technologies.</title>
        <authorList>
            <person name="Bai S."/>
            <person name="Wu H."/>
            <person name="Zhang J."/>
            <person name="Pan Z."/>
            <person name="Zhao W."/>
            <person name="Li Z."/>
            <person name="Tong C."/>
        </authorList>
    </citation>
    <scope>NUCLEOTIDE SEQUENCE</scope>
    <source>
        <tissue evidence="15">Leaf</tissue>
    </source>
</reference>
<sequence length="81" mass="9368">MAITRFSYSTILALLYLSLLHLVTSFPSNSNGQIDYNYNYNYYDSSCPRLGMIVKYGVWAAFKNDTRIAASLLRLHFHDCF</sequence>
<comment type="catalytic activity">
    <reaction evidence="1">
        <text>2 a phenolic donor + H2O2 = 2 a phenolic radical donor + 2 H2O</text>
        <dbReference type="Rhea" id="RHEA:56136"/>
        <dbReference type="ChEBI" id="CHEBI:15377"/>
        <dbReference type="ChEBI" id="CHEBI:16240"/>
        <dbReference type="ChEBI" id="CHEBI:139520"/>
        <dbReference type="ChEBI" id="CHEBI:139521"/>
        <dbReference type="EC" id="1.11.1.7"/>
    </reaction>
</comment>
<gene>
    <name evidence="15" type="ORF">H0E87_031415</name>
</gene>
<evidence type="ECO:0000256" key="8">
    <source>
        <dbReference type="ARBA" id="ARBA00023002"/>
    </source>
</evidence>
<dbReference type="GO" id="GO:0140825">
    <property type="term" value="F:lactoperoxidase activity"/>
    <property type="evidence" value="ECO:0007669"/>
    <property type="project" value="UniProtKB-EC"/>
</dbReference>
<dbReference type="PRINTS" id="PR00461">
    <property type="entry name" value="PLPEROXIDASE"/>
</dbReference>
<keyword evidence="7 11" id="KW-0479">Metal-binding</keyword>
<keyword evidence="13" id="KW-0732">Signal</keyword>
<keyword evidence="6" id="KW-0349">Heme</keyword>
<keyword evidence="5" id="KW-0575">Peroxidase</keyword>
<dbReference type="PROSITE" id="PS00436">
    <property type="entry name" value="PEROXIDASE_2"/>
    <property type="match status" value="1"/>
</dbReference>
<dbReference type="GO" id="GO:0006979">
    <property type="term" value="P:response to oxidative stress"/>
    <property type="evidence" value="ECO:0007669"/>
    <property type="project" value="InterPro"/>
</dbReference>
<dbReference type="Proteomes" id="UP000807159">
    <property type="component" value="Unassembled WGS sequence"/>
</dbReference>
<evidence type="ECO:0000256" key="1">
    <source>
        <dbReference type="ARBA" id="ARBA00000189"/>
    </source>
</evidence>
<evidence type="ECO:0000313" key="15">
    <source>
        <dbReference type="EMBL" id="KAH8479774.1"/>
    </source>
</evidence>
<dbReference type="PANTHER" id="PTHR31388:SF34">
    <property type="entry name" value="PEROXIDASE 10"/>
    <property type="match status" value="1"/>
</dbReference>
<dbReference type="InterPro" id="IPR010255">
    <property type="entry name" value="Haem_peroxidase_sf"/>
</dbReference>
<dbReference type="InterPro" id="IPR002016">
    <property type="entry name" value="Haem_peroxidase"/>
</dbReference>
<dbReference type="InterPro" id="IPR000823">
    <property type="entry name" value="Peroxidase_pln"/>
</dbReference>
<proteinExistence type="predicted"/>
<feature type="site" description="Transition state stabilizer" evidence="12">
    <location>
        <position position="74"/>
    </location>
</feature>
<evidence type="ECO:0000256" key="13">
    <source>
        <dbReference type="SAM" id="SignalP"/>
    </source>
</evidence>
<evidence type="ECO:0000259" key="14">
    <source>
        <dbReference type="PROSITE" id="PS50873"/>
    </source>
</evidence>
<keyword evidence="9" id="KW-0408">Iron</keyword>
<evidence type="ECO:0000256" key="7">
    <source>
        <dbReference type="ARBA" id="ARBA00022723"/>
    </source>
</evidence>
<dbReference type="SUPFAM" id="SSF48113">
    <property type="entry name" value="Heme-dependent peroxidases"/>
    <property type="match status" value="1"/>
</dbReference>
<protein>
    <recommendedName>
        <fullName evidence="4">peroxidase</fullName>
        <ecNumber evidence="4">1.11.1.7</ecNumber>
    </recommendedName>
</protein>
<comment type="caution">
    <text evidence="15">The sequence shown here is derived from an EMBL/GenBank/DDBJ whole genome shotgun (WGS) entry which is preliminary data.</text>
</comment>
<evidence type="ECO:0000256" key="9">
    <source>
        <dbReference type="ARBA" id="ARBA00023004"/>
    </source>
</evidence>
<keyword evidence="16" id="KW-1185">Reference proteome</keyword>
<dbReference type="AlphaFoldDB" id="A0A8T2WGQ1"/>
<evidence type="ECO:0000256" key="12">
    <source>
        <dbReference type="PIRSR" id="PIRSR600823-4"/>
    </source>
</evidence>
<evidence type="ECO:0000256" key="4">
    <source>
        <dbReference type="ARBA" id="ARBA00012313"/>
    </source>
</evidence>
<comment type="function">
    <text evidence="3">Removal of H(2)O(2), oxidation of toxic reductants, biosynthesis and degradation of lignin, suberization, auxin catabolism, response to environmental stresses such as wounding, pathogen attack and oxidative stress. These functions might be dependent on each isozyme/isoform in each plant tissue.</text>
</comment>
<name>A0A8T2WGQ1_POPDE</name>
<keyword evidence="8" id="KW-0560">Oxidoreductase</keyword>
<dbReference type="GO" id="GO:0020037">
    <property type="term" value="F:heme binding"/>
    <property type="evidence" value="ECO:0007669"/>
    <property type="project" value="InterPro"/>
</dbReference>
<dbReference type="PROSITE" id="PS50873">
    <property type="entry name" value="PEROXIDASE_4"/>
    <property type="match status" value="1"/>
</dbReference>
<feature type="chain" id="PRO_5035814112" description="peroxidase" evidence="13">
    <location>
        <begin position="26"/>
        <end position="81"/>
    </location>
</feature>
<dbReference type="InterPro" id="IPR019794">
    <property type="entry name" value="Peroxidases_AS"/>
</dbReference>
<evidence type="ECO:0000256" key="2">
    <source>
        <dbReference type="ARBA" id="ARBA00001970"/>
    </source>
</evidence>
<evidence type="ECO:0000256" key="11">
    <source>
        <dbReference type="PIRSR" id="PIRSR600823-3"/>
    </source>
</evidence>
<comment type="cofactor">
    <cofactor evidence="11">
        <name>Ca(2+)</name>
        <dbReference type="ChEBI" id="CHEBI:29108"/>
    </cofactor>
    <text evidence="11">Binds 2 calcium ions per subunit.</text>
</comment>
<comment type="cofactor">
    <cofactor evidence="2">
        <name>heme b</name>
        <dbReference type="ChEBI" id="CHEBI:60344"/>
    </cofactor>
</comment>
<evidence type="ECO:0000313" key="16">
    <source>
        <dbReference type="Proteomes" id="UP000807159"/>
    </source>
</evidence>
<dbReference type="EC" id="1.11.1.7" evidence="4"/>
<dbReference type="EMBL" id="JACEGQ020000036">
    <property type="protein sequence ID" value="KAH8479774.1"/>
    <property type="molecule type" value="Genomic_DNA"/>
</dbReference>
<feature type="binding site" evidence="11">
    <location>
        <position position="79"/>
    </location>
    <ligand>
        <name>Ca(2+)</name>
        <dbReference type="ChEBI" id="CHEBI:29108"/>
        <label>1</label>
    </ligand>
</feature>
<feature type="domain" description="Plant heme peroxidase family profile" evidence="14">
    <location>
        <begin position="37"/>
        <end position="81"/>
    </location>
</feature>
<evidence type="ECO:0000256" key="3">
    <source>
        <dbReference type="ARBA" id="ARBA00002322"/>
    </source>
</evidence>
<evidence type="ECO:0000256" key="5">
    <source>
        <dbReference type="ARBA" id="ARBA00022559"/>
    </source>
</evidence>